<dbReference type="STRING" id="553973.CLOHYLEM_06456"/>
<evidence type="ECO:0000256" key="2">
    <source>
        <dbReference type="ARBA" id="ARBA00022475"/>
    </source>
</evidence>
<dbReference type="Proteomes" id="UP000004893">
    <property type="component" value="Unassembled WGS sequence"/>
</dbReference>
<dbReference type="RefSeq" id="WP_006443815.1">
    <property type="nucleotide sequence ID" value="NZ_CP036524.1"/>
</dbReference>
<dbReference type="OrthoDB" id="9815820at2"/>
<keyword evidence="8" id="KW-1185">Reference proteome</keyword>
<evidence type="ECO:0000256" key="4">
    <source>
        <dbReference type="ARBA" id="ARBA00022989"/>
    </source>
</evidence>
<organism evidence="7 8">
    <name type="scientific">[Clostridium] hylemonae DSM 15053</name>
    <dbReference type="NCBI Taxonomy" id="553973"/>
    <lineage>
        <taxon>Bacteria</taxon>
        <taxon>Bacillati</taxon>
        <taxon>Bacillota</taxon>
        <taxon>Clostridia</taxon>
        <taxon>Lachnospirales</taxon>
        <taxon>Lachnospiraceae</taxon>
    </lineage>
</organism>
<keyword evidence="4 6" id="KW-1133">Transmembrane helix</keyword>
<feature type="transmembrane region" description="Helical" evidence="6">
    <location>
        <begin position="208"/>
        <end position="227"/>
    </location>
</feature>
<reference evidence="7" key="2">
    <citation type="submission" date="2013-06" db="EMBL/GenBank/DDBJ databases">
        <title>Draft genome sequence of Clostridium hylemonae (DSM 15053).</title>
        <authorList>
            <person name="Sudarsanam P."/>
            <person name="Ley R."/>
            <person name="Guruge J."/>
            <person name="Turnbaugh P.J."/>
            <person name="Mahowald M."/>
            <person name="Liep D."/>
            <person name="Gordon J."/>
        </authorList>
    </citation>
    <scope>NUCLEOTIDE SEQUENCE</scope>
    <source>
        <strain evidence="7">DSM 15053</strain>
    </source>
</reference>
<evidence type="ECO:0000256" key="1">
    <source>
        <dbReference type="ARBA" id="ARBA00004651"/>
    </source>
</evidence>
<feature type="transmembrane region" description="Helical" evidence="6">
    <location>
        <begin position="264"/>
        <end position="281"/>
    </location>
</feature>
<dbReference type="HOGENOM" id="CLU_028880_4_1_9"/>
<gene>
    <name evidence="7" type="ORF">CLOHYLEM_06456</name>
</gene>
<evidence type="ECO:0000256" key="5">
    <source>
        <dbReference type="ARBA" id="ARBA00023136"/>
    </source>
</evidence>
<protein>
    <submittedName>
        <fullName evidence="7">Branched-chain amino acid ABC transporter, permease protein</fullName>
    </submittedName>
</protein>
<feature type="transmembrane region" description="Helical" evidence="6">
    <location>
        <begin position="117"/>
        <end position="137"/>
    </location>
</feature>
<evidence type="ECO:0000256" key="3">
    <source>
        <dbReference type="ARBA" id="ARBA00022692"/>
    </source>
</evidence>
<dbReference type="Pfam" id="PF02653">
    <property type="entry name" value="BPD_transp_2"/>
    <property type="match status" value="1"/>
</dbReference>
<name>C0C2Z9_9FIRM</name>
<keyword evidence="5 6" id="KW-0472">Membrane</keyword>
<reference evidence="7" key="1">
    <citation type="submission" date="2009-02" db="EMBL/GenBank/DDBJ databases">
        <authorList>
            <person name="Fulton L."/>
            <person name="Clifton S."/>
            <person name="Fulton B."/>
            <person name="Xu J."/>
            <person name="Minx P."/>
            <person name="Pepin K.H."/>
            <person name="Johnson M."/>
            <person name="Bhonagiri V."/>
            <person name="Nash W.E."/>
            <person name="Mardis E.R."/>
            <person name="Wilson R.K."/>
        </authorList>
    </citation>
    <scope>NUCLEOTIDE SEQUENCE [LARGE SCALE GENOMIC DNA]</scope>
    <source>
        <strain evidence="7">DSM 15053</strain>
    </source>
</reference>
<accession>C0C2Z9</accession>
<feature type="transmembrane region" description="Helical" evidence="6">
    <location>
        <begin position="91"/>
        <end position="111"/>
    </location>
</feature>
<dbReference type="InterPro" id="IPR001851">
    <property type="entry name" value="ABC_transp_permease"/>
</dbReference>
<dbReference type="GO" id="GO:0022857">
    <property type="term" value="F:transmembrane transporter activity"/>
    <property type="evidence" value="ECO:0007669"/>
    <property type="project" value="InterPro"/>
</dbReference>
<dbReference type="eggNOG" id="COG1172">
    <property type="taxonomic scope" value="Bacteria"/>
</dbReference>
<evidence type="ECO:0000313" key="7">
    <source>
        <dbReference type="EMBL" id="EEG73510.1"/>
    </source>
</evidence>
<keyword evidence="3 6" id="KW-0812">Transmembrane</keyword>
<comment type="caution">
    <text evidence="7">The sequence shown here is derived from an EMBL/GenBank/DDBJ whole genome shotgun (WGS) entry which is preliminary data.</text>
</comment>
<sequence length="323" mass="33794">MKKKTKTLEGNDRLLLIVFLGLTVFLAATTREFLTFGNLMRILQQMSELGIVSLGIMLVILTGGFDMSSSAMIGMTSVTVGVLFKSGMNIWAAVLLGLAAALAAGLFNGWLVGELNIAPMLATLGTMTLYQGIGLALSKGDAISGFPEDFLMLGQGYLAGIPLQLFLLAALVILMTVVMNKGRFGRKVYLIGSGQTGSKFAGINVKKTIILCYGAAALMAGLSGVVVTSRLATARADAGASYMFEGVAAVMLGGTDLAGGSGKVSGTIIGVLIFAILGNGLNLNKISSLKRQMLIGIVLLAVLLIRQFSGKLKERRMISGQNK</sequence>
<comment type="subcellular location">
    <subcellularLocation>
        <location evidence="1">Cell membrane</location>
        <topology evidence="1">Multi-pass membrane protein</topology>
    </subcellularLocation>
</comment>
<evidence type="ECO:0000256" key="6">
    <source>
        <dbReference type="SAM" id="Phobius"/>
    </source>
</evidence>
<proteinExistence type="predicted"/>
<keyword evidence="2" id="KW-1003">Cell membrane</keyword>
<dbReference type="GO" id="GO:0005886">
    <property type="term" value="C:plasma membrane"/>
    <property type="evidence" value="ECO:0007669"/>
    <property type="project" value="UniProtKB-SubCell"/>
</dbReference>
<feature type="transmembrane region" description="Helical" evidence="6">
    <location>
        <begin position="157"/>
        <end position="179"/>
    </location>
</feature>
<dbReference type="CDD" id="cd06579">
    <property type="entry name" value="TM_PBP1_transp_AraH_like"/>
    <property type="match status" value="1"/>
</dbReference>
<feature type="transmembrane region" description="Helical" evidence="6">
    <location>
        <begin position="51"/>
        <end position="84"/>
    </location>
</feature>
<evidence type="ECO:0000313" key="8">
    <source>
        <dbReference type="Proteomes" id="UP000004893"/>
    </source>
</evidence>
<dbReference type="EMBL" id="ABYI02000024">
    <property type="protein sequence ID" value="EEG73510.1"/>
    <property type="molecule type" value="Genomic_DNA"/>
</dbReference>
<dbReference type="PANTHER" id="PTHR32196">
    <property type="entry name" value="ABC TRANSPORTER PERMEASE PROTEIN YPHD-RELATED-RELATED"/>
    <property type="match status" value="1"/>
</dbReference>
<dbReference type="AlphaFoldDB" id="C0C2Z9"/>
<feature type="transmembrane region" description="Helical" evidence="6">
    <location>
        <begin position="293"/>
        <end position="309"/>
    </location>
</feature>